<evidence type="ECO:0008006" key="4">
    <source>
        <dbReference type="Google" id="ProtNLM"/>
    </source>
</evidence>
<feature type="signal peptide" evidence="1">
    <location>
        <begin position="1"/>
        <end position="23"/>
    </location>
</feature>
<dbReference type="OrthoDB" id="5694214at2"/>
<name>A0A4U0NYT7_9SPHI</name>
<protein>
    <recommendedName>
        <fullName evidence="4">TolC family protein</fullName>
    </recommendedName>
</protein>
<dbReference type="SUPFAM" id="SSF56954">
    <property type="entry name" value="Outer membrane efflux proteins (OEP)"/>
    <property type="match status" value="1"/>
</dbReference>
<keyword evidence="1" id="KW-0732">Signal</keyword>
<dbReference type="AlphaFoldDB" id="A0A4U0NYT7"/>
<evidence type="ECO:0000313" key="2">
    <source>
        <dbReference type="EMBL" id="TJZ59979.1"/>
    </source>
</evidence>
<evidence type="ECO:0000313" key="3">
    <source>
        <dbReference type="Proteomes" id="UP000306808"/>
    </source>
</evidence>
<dbReference type="Proteomes" id="UP000306808">
    <property type="component" value="Unassembled WGS sequence"/>
</dbReference>
<reference evidence="2 3" key="1">
    <citation type="submission" date="2019-04" db="EMBL/GenBank/DDBJ databases">
        <title>Sphingobacterium olei sp. nov., isolated from oil-contaminated soil.</title>
        <authorList>
            <person name="Liu B."/>
        </authorList>
    </citation>
    <scope>NUCLEOTIDE SEQUENCE [LARGE SCALE GENOMIC DNA]</scope>
    <source>
        <strain evidence="2 3">HAL-9</strain>
    </source>
</reference>
<organism evidence="2 3">
    <name type="scientific">Sphingobacterium olei</name>
    <dbReference type="NCBI Taxonomy" id="2571155"/>
    <lineage>
        <taxon>Bacteria</taxon>
        <taxon>Pseudomonadati</taxon>
        <taxon>Bacteroidota</taxon>
        <taxon>Sphingobacteriia</taxon>
        <taxon>Sphingobacteriales</taxon>
        <taxon>Sphingobacteriaceae</taxon>
        <taxon>Sphingobacterium</taxon>
    </lineage>
</organism>
<evidence type="ECO:0000256" key="1">
    <source>
        <dbReference type="SAM" id="SignalP"/>
    </source>
</evidence>
<sequence>MNRKVLLVVVLVMTAMSGGTVLCQEKALTRGGHDKVLEEMTSKLTQLFHTYQSRWDSARSISADPTLSATVWSDFLEDPALASTRSKSVITSKSLTERSGMDVGLKWTTEATHNFTTGISDNEDVFFGSRIASGLDWVILGEGSWRKRANDRNYLGKKVRRDSLMGIDAEVQYRRQQQLSALAYLFDRYRLSVFELLVPLRREQATFQAQLFEKELTDYPTKLKSKQRYEQAEAELAALRSYAARIDDGMLSTYLAIPLINLNLPAYALMVDNNQTYRQQQLLALDKELLEQQRQRDNRDNVSLRSRVRYNYYSGAGHQPRGFASVGATLSVPLRTGKNVHDQIYTYEFQRKEEQQVVEAEHRRFQLRDLYRNMSDRKQTIRRLTDELTYAQALMERELALQQQAPKQVSPNTFIELTDGYFLKLLELADHRQLACEDYIDFMYLTGYEMQVSGD</sequence>
<proteinExistence type="predicted"/>
<dbReference type="EMBL" id="SUME01000005">
    <property type="protein sequence ID" value="TJZ59979.1"/>
    <property type="molecule type" value="Genomic_DNA"/>
</dbReference>
<gene>
    <name evidence="2" type="ORF">FAZ15_13915</name>
</gene>
<dbReference type="RefSeq" id="WP_136901921.1">
    <property type="nucleotide sequence ID" value="NZ_SUME01000005.1"/>
</dbReference>
<keyword evidence="3" id="KW-1185">Reference proteome</keyword>
<comment type="caution">
    <text evidence="2">The sequence shown here is derived from an EMBL/GenBank/DDBJ whole genome shotgun (WGS) entry which is preliminary data.</text>
</comment>
<feature type="chain" id="PRO_5020805835" description="TolC family protein" evidence="1">
    <location>
        <begin position="24"/>
        <end position="455"/>
    </location>
</feature>
<accession>A0A4U0NYT7</accession>